<dbReference type="PRINTS" id="PR00111">
    <property type="entry name" value="ABHYDROLASE"/>
</dbReference>
<dbReference type="InterPro" id="IPR029058">
    <property type="entry name" value="AB_hydrolase_fold"/>
</dbReference>
<dbReference type="Gene3D" id="3.40.50.1820">
    <property type="entry name" value="alpha/beta hydrolase"/>
    <property type="match status" value="1"/>
</dbReference>
<feature type="domain" description="AB hydrolase-1" evidence="1">
    <location>
        <begin position="12"/>
        <end position="220"/>
    </location>
</feature>
<dbReference type="EMBL" id="JBIALX010000002">
    <property type="protein sequence ID" value="MFF0452830.1"/>
    <property type="molecule type" value="Genomic_DNA"/>
</dbReference>
<dbReference type="Pfam" id="PF12697">
    <property type="entry name" value="Abhydrolase_6"/>
    <property type="match status" value="1"/>
</dbReference>
<evidence type="ECO:0000259" key="1">
    <source>
        <dbReference type="Pfam" id="PF12697"/>
    </source>
</evidence>
<dbReference type="PANTHER" id="PTHR43433">
    <property type="entry name" value="HYDROLASE, ALPHA/BETA FOLD FAMILY PROTEIN"/>
    <property type="match status" value="1"/>
</dbReference>
<comment type="caution">
    <text evidence="2">The sequence shown here is derived from an EMBL/GenBank/DDBJ whole genome shotgun (WGS) entry which is preliminary data.</text>
</comment>
<keyword evidence="2" id="KW-0378">Hydrolase</keyword>
<dbReference type="PANTHER" id="PTHR43433:SF4">
    <property type="entry name" value="NON-HEME CHLOROPEROXIDASE-RELATED"/>
    <property type="match status" value="1"/>
</dbReference>
<sequence length="231" mass="25174">MSYIDTGQGAPLVLLHAGMSNNVDSWGQQLRPLSETNRVIAPDTRGQGRTTDGGGQLSYEMFGDDFTALLSQLSINRAVFAGISDGAAVALDLSVRRPDLVQGLVLISAPFDVQYSPETLAMMNQLQPQPTDPGAGNYPSFEQYSDFYHRLVDLWKRKPPTTREQAANIRVPTLILHGDHDEEVPVEEAQELAATIPGAEFHLVPNSSHNVTGDQPDAVTSAIKSFIQFNK</sequence>
<reference evidence="2 3" key="1">
    <citation type="submission" date="2024-10" db="EMBL/GenBank/DDBJ databases">
        <title>The Natural Products Discovery Center: Release of the First 8490 Sequenced Strains for Exploring Actinobacteria Biosynthetic Diversity.</title>
        <authorList>
            <person name="Kalkreuter E."/>
            <person name="Kautsar S.A."/>
            <person name="Yang D."/>
            <person name="Bader C.D."/>
            <person name="Teijaro C.N."/>
            <person name="Fluegel L."/>
            <person name="Davis C.M."/>
            <person name="Simpson J.R."/>
            <person name="Lauterbach L."/>
            <person name="Steele A.D."/>
            <person name="Gui C."/>
            <person name="Meng S."/>
            <person name="Li G."/>
            <person name="Viehrig K."/>
            <person name="Ye F."/>
            <person name="Su P."/>
            <person name="Kiefer A.F."/>
            <person name="Nichols A."/>
            <person name="Cepeda A.J."/>
            <person name="Yan W."/>
            <person name="Fan B."/>
            <person name="Jiang Y."/>
            <person name="Adhikari A."/>
            <person name="Zheng C.-J."/>
            <person name="Schuster L."/>
            <person name="Cowan T.M."/>
            <person name="Smanski M.J."/>
            <person name="Chevrette M.G."/>
            <person name="De Carvalho L.P.S."/>
            <person name="Shen B."/>
        </authorList>
    </citation>
    <scope>NUCLEOTIDE SEQUENCE [LARGE SCALE GENOMIC DNA]</scope>
    <source>
        <strain evidence="2 3">NPDC004550</strain>
    </source>
</reference>
<name>A0ABW6NCF7_9NOCA</name>
<dbReference type="InterPro" id="IPR000073">
    <property type="entry name" value="AB_hydrolase_1"/>
</dbReference>
<dbReference type="RefSeq" id="WP_387249534.1">
    <property type="nucleotide sequence ID" value="NZ_JBIALX010000002.1"/>
</dbReference>
<gene>
    <name evidence="2" type="ORF">ACFYTH_05605</name>
</gene>
<dbReference type="GO" id="GO:0016787">
    <property type="term" value="F:hydrolase activity"/>
    <property type="evidence" value="ECO:0007669"/>
    <property type="project" value="UniProtKB-KW"/>
</dbReference>
<dbReference type="InterPro" id="IPR050471">
    <property type="entry name" value="AB_hydrolase"/>
</dbReference>
<dbReference type="Proteomes" id="UP001601521">
    <property type="component" value="Unassembled WGS sequence"/>
</dbReference>
<accession>A0ABW6NCF7</accession>
<proteinExistence type="predicted"/>
<evidence type="ECO:0000313" key="3">
    <source>
        <dbReference type="Proteomes" id="UP001601521"/>
    </source>
</evidence>
<evidence type="ECO:0000313" key="2">
    <source>
        <dbReference type="EMBL" id="MFF0452830.1"/>
    </source>
</evidence>
<organism evidence="2 3">
    <name type="scientific">Nocardia africana</name>
    <dbReference type="NCBI Taxonomy" id="134964"/>
    <lineage>
        <taxon>Bacteria</taxon>
        <taxon>Bacillati</taxon>
        <taxon>Actinomycetota</taxon>
        <taxon>Actinomycetes</taxon>
        <taxon>Mycobacteriales</taxon>
        <taxon>Nocardiaceae</taxon>
        <taxon>Nocardia</taxon>
    </lineage>
</organism>
<dbReference type="SUPFAM" id="SSF53474">
    <property type="entry name" value="alpha/beta-Hydrolases"/>
    <property type="match status" value="1"/>
</dbReference>
<keyword evidence="3" id="KW-1185">Reference proteome</keyword>
<protein>
    <submittedName>
        <fullName evidence="2">Alpha/beta fold hydrolase</fullName>
    </submittedName>
</protein>